<sequence length="531" mass="59388">MTSADPSRIAIYVRYSTDIQNPSSVDDQVALCRNLIADQLKVDPDRALVFSDAATSGATTDRPGFLRLLTAVKAGRIDLVVAEGLDRLSRSLKDIAGIHETLVFHGVEILTAHEGRVSELHIGLKGTMNALFLRDLKAKVRRGLRARVTAGYAISSCPYGYKVVRGVVDEKGRNVNGVREIDEAEAAIVRRIFQECADGVPLKTIVAGLNRDGIPSANGGGWRVDALANGIKRPGGILRNEAYLGKTIGNRCYVLRDPSTGKRKVISNPPEAWIRIDAPHLRIIDDETWRKVRKIDRDRSKKEKDPPQPRILTSHNQHALTGWVKCGCCGGPKSIANNGRYLCSNHRYYATCRNARGTREPVLLEKTFAALYFRIRTGADFRPRFVAAFGAELERRKELRRSEADIVARLDRLVEAIERGINAESATQRALALQEELNRLRLDTPTDPLPPLPNEATIRTILARAVQSVEMRRDVKRTRLMFQCLLSEIVLTPIVERYQGETIDLTLREEGWPDFWRMVMAESAQASRDEE</sequence>
<reference evidence="4" key="1">
    <citation type="submission" date="2016-10" db="EMBL/GenBank/DDBJ databases">
        <authorList>
            <person name="Varghese N."/>
            <person name="Submissions S."/>
        </authorList>
    </citation>
    <scope>NUCLEOTIDE SEQUENCE [LARGE SCALE GENOMIC DNA]</scope>
    <source>
        <strain evidence="4">DSM 13234</strain>
    </source>
</reference>
<feature type="domain" description="Resolvase/invertase-type recombinase catalytic" evidence="1">
    <location>
        <begin position="8"/>
        <end position="166"/>
    </location>
</feature>
<dbReference type="OrthoDB" id="9791494at2"/>
<gene>
    <name evidence="3" type="ORF">SAMN04244559_03356</name>
</gene>
<accession>A0A1H6K4J9</accession>
<organism evidence="3 4">
    <name type="scientific">Magnetospirillum fulvum</name>
    <name type="common">Rhodospirillum fulvum</name>
    <dbReference type="NCBI Taxonomy" id="1082"/>
    <lineage>
        <taxon>Bacteria</taxon>
        <taxon>Pseudomonadati</taxon>
        <taxon>Pseudomonadota</taxon>
        <taxon>Alphaproteobacteria</taxon>
        <taxon>Rhodospirillales</taxon>
        <taxon>Rhodospirillaceae</taxon>
        <taxon>Magnetospirillum</taxon>
    </lineage>
</organism>
<dbReference type="PANTHER" id="PTHR30461:SF23">
    <property type="entry name" value="DNA RECOMBINASE-RELATED"/>
    <property type="match status" value="1"/>
</dbReference>
<dbReference type="Gene3D" id="3.40.50.1390">
    <property type="entry name" value="Resolvase, N-terminal catalytic domain"/>
    <property type="match status" value="1"/>
</dbReference>
<dbReference type="Proteomes" id="UP000182983">
    <property type="component" value="Unassembled WGS sequence"/>
</dbReference>
<dbReference type="GO" id="GO:0003677">
    <property type="term" value="F:DNA binding"/>
    <property type="evidence" value="ECO:0007669"/>
    <property type="project" value="InterPro"/>
</dbReference>
<dbReference type="PROSITE" id="PS51736">
    <property type="entry name" value="RECOMBINASES_3"/>
    <property type="match status" value="1"/>
</dbReference>
<feature type="domain" description="Recombinase" evidence="2">
    <location>
        <begin position="158"/>
        <end position="302"/>
    </location>
</feature>
<dbReference type="Pfam" id="PF00239">
    <property type="entry name" value="Resolvase"/>
    <property type="match status" value="1"/>
</dbReference>
<evidence type="ECO:0000313" key="4">
    <source>
        <dbReference type="Proteomes" id="UP000182983"/>
    </source>
</evidence>
<dbReference type="GO" id="GO:0000150">
    <property type="term" value="F:DNA strand exchange activity"/>
    <property type="evidence" value="ECO:0007669"/>
    <property type="project" value="InterPro"/>
</dbReference>
<dbReference type="EMBL" id="FNWO01000023">
    <property type="protein sequence ID" value="SEH66450.1"/>
    <property type="molecule type" value="Genomic_DNA"/>
</dbReference>
<dbReference type="InterPro" id="IPR050639">
    <property type="entry name" value="SSR_resolvase"/>
</dbReference>
<dbReference type="PROSITE" id="PS51737">
    <property type="entry name" value="RECOMBINASE_DNA_BIND"/>
    <property type="match status" value="1"/>
</dbReference>
<dbReference type="RefSeq" id="WP_074770676.1">
    <property type="nucleotide sequence ID" value="NZ_FNWO01000023.1"/>
</dbReference>
<keyword evidence="4" id="KW-1185">Reference proteome</keyword>
<dbReference type="Gene3D" id="3.90.1750.20">
    <property type="entry name" value="Putative Large Serine Recombinase, Chain B, Domain 2"/>
    <property type="match status" value="1"/>
</dbReference>
<dbReference type="InterPro" id="IPR036162">
    <property type="entry name" value="Resolvase-like_N_sf"/>
</dbReference>
<dbReference type="SUPFAM" id="SSF53041">
    <property type="entry name" value="Resolvase-like"/>
    <property type="match status" value="1"/>
</dbReference>
<dbReference type="SMART" id="SM00857">
    <property type="entry name" value="Resolvase"/>
    <property type="match status" value="1"/>
</dbReference>
<evidence type="ECO:0000313" key="3">
    <source>
        <dbReference type="EMBL" id="SEH66450.1"/>
    </source>
</evidence>
<proteinExistence type="predicted"/>
<dbReference type="Pfam" id="PF07508">
    <property type="entry name" value="Recombinase"/>
    <property type="match status" value="1"/>
</dbReference>
<evidence type="ECO:0000259" key="2">
    <source>
        <dbReference type="PROSITE" id="PS51737"/>
    </source>
</evidence>
<dbReference type="AlphaFoldDB" id="A0A1H6K4J9"/>
<dbReference type="InterPro" id="IPR038109">
    <property type="entry name" value="DNA_bind_recomb_sf"/>
</dbReference>
<dbReference type="CDD" id="cd00338">
    <property type="entry name" value="Ser_Recombinase"/>
    <property type="match status" value="1"/>
</dbReference>
<evidence type="ECO:0000259" key="1">
    <source>
        <dbReference type="PROSITE" id="PS51736"/>
    </source>
</evidence>
<dbReference type="InterPro" id="IPR006119">
    <property type="entry name" value="Resolv_N"/>
</dbReference>
<protein>
    <submittedName>
        <fullName evidence="3">Site-specific DNA recombinase</fullName>
    </submittedName>
</protein>
<dbReference type="InterPro" id="IPR011109">
    <property type="entry name" value="DNA_bind_recombinase_dom"/>
</dbReference>
<name>A0A1H6K4J9_MAGFU</name>
<dbReference type="PANTHER" id="PTHR30461">
    <property type="entry name" value="DNA-INVERTASE FROM LAMBDOID PROPHAGE"/>
    <property type="match status" value="1"/>
</dbReference>